<dbReference type="AlphaFoldDB" id="A0A6H5GHL8"/>
<dbReference type="EMBL" id="CADCXU010013335">
    <property type="protein sequence ID" value="CAB0003134.1"/>
    <property type="molecule type" value="Genomic_DNA"/>
</dbReference>
<keyword evidence="2" id="KW-1133">Transmembrane helix</keyword>
<dbReference type="Proteomes" id="UP000479000">
    <property type="component" value="Unassembled WGS sequence"/>
</dbReference>
<feature type="non-terminal residue" evidence="3">
    <location>
        <position position="897"/>
    </location>
</feature>
<feature type="region of interest" description="Disordered" evidence="1">
    <location>
        <begin position="163"/>
        <end position="192"/>
    </location>
</feature>
<feature type="compositionally biased region" description="Low complexity" evidence="1">
    <location>
        <begin position="163"/>
        <end position="182"/>
    </location>
</feature>
<accession>A0A6H5GHL8</accession>
<evidence type="ECO:0000313" key="3">
    <source>
        <dbReference type="EMBL" id="CAB0003134.1"/>
    </source>
</evidence>
<keyword evidence="4" id="KW-1185">Reference proteome</keyword>
<keyword evidence="2" id="KW-0472">Membrane</keyword>
<evidence type="ECO:0000256" key="1">
    <source>
        <dbReference type="SAM" id="MobiDB-lite"/>
    </source>
</evidence>
<gene>
    <name evidence="3" type="ORF">NTEN_LOCUS8773</name>
</gene>
<name>A0A6H5GHL8_9HEMI</name>
<feature type="transmembrane region" description="Helical" evidence="2">
    <location>
        <begin position="846"/>
        <end position="868"/>
    </location>
</feature>
<sequence>MSVSFAKDGNLEADLPRLMSQMHIETLASGSDSRAVSLERSIEQDVGMGEENGSARNEGHSKKDAEGSTQTKKGKKRKQRRSKTAEDLDVETPLEVKTLSLESAIETDDDINGVQNSFEDDPKLNLSISIPLEEQEQTNEEESKIIEESIMESGADGIAAYESANETTQSSSASSLQYASPAKPRTSNQSERLKSFVQQSMQDRYAALNAATNQRKSVAIEKTAEGKDFSRLFLRSPSVNPSDSSRLAFRDFRSQSRISRLPTFSSLSLVDPNGMTQSKALPSYDDLLVSSASSMTVEILKKKIKHIQAESSADETRSKSIAVEEVSSKLLAGSTQSHISLLPKSEQSIRSWATDKIVSEVESQPRNAVETLNLDQAIGRIVDDDEYDLTVTYKLPKSAPFDPEDKLKDVRIKCIENWMRDRGNALYESIFEDELKTKAEREFIEELVDKLVVLMRKIKKCDACQKRPSISVHSVVASSHSTFSLVESPSAGKLEDEEMAEISPPARPEETDDIRRVQMYLLGLTNSWLSQDLTEGVHDGVCIYDNTKTFKSDHVHRLQVGGPLHPIMDVVHSKNYHFASIVATIRHRNYRRVRICSNYVRCFHGSTTNRASSTEEIRNLRTMSSQKPKGGIARGGSVPIHLPCIASSNIQRLHKSRPFSGGPQKTVKPILPRDSEDVSSTFLRVWQQSPLQSLLQLCTKVSLNKREKRMKIPEIRKLSRGVRIAATCGVVEKLCEFVCASGRRRMRVINNIDCMEDNQYVQGPKEELKINNFTGLPNSRKPVVPPDSRWKTQSSDTNNSFLAKIELIIVACRMTIWIRTIYLTQALAQLAIRICSMVPVTRVQPYIMSIIVYTMYFNLAVPSLSFFVEETTDNTGKTDRQAKLKPEDSTQYAHISI</sequence>
<keyword evidence="2" id="KW-0812">Transmembrane</keyword>
<proteinExistence type="predicted"/>
<reference evidence="3 4" key="1">
    <citation type="submission" date="2020-02" db="EMBL/GenBank/DDBJ databases">
        <authorList>
            <person name="Ferguson B K."/>
        </authorList>
    </citation>
    <scope>NUCLEOTIDE SEQUENCE [LARGE SCALE GENOMIC DNA]</scope>
</reference>
<feature type="compositionally biased region" description="Basic and acidic residues" evidence="1">
    <location>
        <begin position="57"/>
        <end position="66"/>
    </location>
</feature>
<protein>
    <submittedName>
        <fullName evidence="3">Uncharacterized protein</fullName>
    </submittedName>
</protein>
<organism evidence="3 4">
    <name type="scientific">Nesidiocoris tenuis</name>
    <dbReference type="NCBI Taxonomy" id="355587"/>
    <lineage>
        <taxon>Eukaryota</taxon>
        <taxon>Metazoa</taxon>
        <taxon>Ecdysozoa</taxon>
        <taxon>Arthropoda</taxon>
        <taxon>Hexapoda</taxon>
        <taxon>Insecta</taxon>
        <taxon>Pterygota</taxon>
        <taxon>Neoptera</taxon>
        <taxon>Paraneoptera</taxon>
        <taxon>Hemiptera</taxon>
        <taxon>Heteroptera</taxon>
        <taxon>Panheteroptera</taxon>
        <taxon>Cimicomorpha</taxon>
        <taxon>Miridae</taxon>
        <taxon>Dicyphina</taxon>
        <taxon>Nesidiocoris</taxon>
    </lineage>
</organism>
<feature type="region of interest" description="Disordered" evidence="1">
    <location>
        <begin position="26"/>
        <end position="122"/>
    </location>
</feature>
<evidence type="ECO:0000313" key="4">
    <source>
        <dbReference type="Proteomes" id="UP000479000"/>
    </source>
</evidence>
<feature type="compositionally biased region" description="Basic residues" evidence="1">
    <location>
        <begin position="72"/>
        <end position="82"/>
    </location>
</feature>
<evidence type="ECO:0000256" key="2">
    <source>
        <dbReference type="SAM" id="Phobius"/>
    </source>
</evidence>